<keyword evidence="5" id="KW-0804">Transcription</keyword>
<name>A0A6A6IJH4_9PLEO</name>
<dbReference type="Pfam" id="PF11951">
    <property type="entry name" value="Fungal_trans_2"/>
    <property type="match status" value="1"/>
</dbReference>
<dbReference type="InterPro" id="IPR036864">
    <property type="entry name" value="Zn2-C6_fun-type_DNA-bd_sf"/>
</dbReference>
<dbReference type="RefSeq" id="XP_033685331.1">
    <property type="nucleotide sequence ID" value="XM_033823576.1"/>
</dbReference>
<dbReference type="PANTHER" id="PTHR36206">
    <property type="entry name" value="ASPERCRYPTIN BIOSYNTHESIS CLUSTER-SPECIFIC TRANSCRIPTION REGULATOR ATNN-RELATED"/>
    <property type="match status" value="1"/>
</dbReference>
<dbReference type="GeneID" id="54576906"/>
<proteinExistence type="predicted"/>
<keyword evidence="6" id="KW-0539">Nucleus</keyword>
<dbReference type="InterPro" id="IPR001138">
    <property type="entry name" value="Zn2Cys6_DnaBD"/>
</dbReference>
<dbReference type="SMART" id="SM00066">
    <property type="entry name" value="GAL4"/>
    <property type="match status" value="1"/>
</dbReference>
<dbReference type="SUPFAM" id="SSF57701">
    <property type="entry name" value="Zn2/Cys6 DNA-binding domain"/>
    <property type="match status" value="1"/>
</dbReference>
<dbReference type="AlphaFoldDB" id="A0A6A6IJH4"/>
<gene>
    <name evidence="8" type="ORF">BU26DRAFT_424599</name>
</gene>
<dbReference type="InterPro" id="IPR021858">
    <property type="entry name" value="Fun_TF"/>
</dbReference>
<accession>A0A6A6IJH4</accession>
<feature type="domain" description="Zn(2)-C6 fungal-type" evidence="7">
    <location>
        <begin position="24"/>
        <end position="52"/>
    </location>
</feature>
<reference evidence="8" key="1">
    <citation type="journal article" date="2020" name="Stud. Mycol.">
        <title>101 Dothideomycetes genomes: a test case for predicting lifestyles and emergence of pathogens.</title>
        <authorList>
            <person name="Haridas S."/>
            <person name="Albert R."/>
            <person name="Binder M."/>
            <person name="Bloem J."/>
            <person name="Labutti K."/>
            <person name="Salamov A."/>
            <person name="Andreopoulos B."/>
            <person name="Baker S."/>
            <person name="Barry K."/>
            <person name="Bills G."/>
            <person name="Bluhm B."/>
            <person name="Cannon C."/>
            <person name="Castanera R."/>
            <person name="Culley D."/>
            <person name="Daum C."/>
            <person name="Ezra D."/>
            <person name="Gonzalez J."/>
            <person name="Henrissat B."/>
            <person name="Kuo A."/>
            <person name="Liang C."/>
            <person name="Lipzen A."/>
            <person name="Lutzoni F."/>
            <person name="Magnuson J."/>
            <person name="Mondo S."/>
            <person name="Nolan M."/>
            <person name="Ohm R."/>
            <person name="Pangilinan J."/>
            <person name="Park H.-J."/>
            <person name="Ramirez L."/>
            <person name="Alfaro M."/>
            <person name="Sun H."/>
            <person name="Tritt A."/>
            <person name="Yoshinaga Y."/>
            <person name="Zwiers L.-H."/>
            <person name="Turgeon B."/>
            <person name="Goodwin S."/>
            <person name="Spatafora J."/>
            <person name="Crous P."/>
            <person name="Grigoriev I."/>
        </authorList>
    </citation>
    <scope>NUCLEOTIDE SEQUENCE</scope>
    <source>
        <strain evidence="8">CBS 122368</strain>
    </source>
</reference>
<dbReference type="GO" id="GO:0003677">
    <property type="term" value="F:DNA binding"/>
    <property type="evidence" value="ECO:0007669"/>
    <property type="project" value="UniProtKB-KW"/>
</dbReference>
<dbReference type="PANTHER" id="PTHR36206:SF16">
    <property type="entry name" value="TRANSCRIPTION FACTOR DOMAIN-CONTAINING PROTEIN-RELATED"/>
    <property type="match status" value="1"/>
</dbReference>
<evidence type="ECO:0000256" key="1">
    <source>
        <dbReference type="ARBA" id="ARBA00022723"/>
    </source>
</evidence>
<organism evidence="8 9">
    <name type="scientific">Trematosphaeria pertusa</name>
    <dbReference type="NCBI Taxonomy" id="390896"/>
    <lineage>
        <taxon>Eukaryota</taxon>
        <taxon>Fungi</taxon>
        <taxon>Dikarya</taxon>
        <taxon>Ascomycota</taxon>
        <taxon>Pezizomycotina</taxon>
        <taxon>Dothideomycetes</taxon>
        <taxon>Pleosporomycetidae</taxon>
        <taxon>Pleosporales</taxon>
        <taxon>Massarineae</taxon>
        <taxon>Trematosphaeriaceae</taxon>
        <taxon>Trematosphaeria</taxon>
    </lineage>
</organism>
<dbReference type="Gene3D" id="4.10.240.10">
    <property type="entry name" value="Zn(2)-C6 fungal-type DNA-binding domain"/>
    <property type="match status" value="1"/>
</dbReference>
<dbReference type="PROSITE" id="PS00463">
    <property type="entry name" value="ZN2_CY6_FUNGAL_1"/>
    <property type="match status" value="1"/>
</dbReference>
<dbReference type="InterPro" id="IPR052360">
    <property type="entry name" value="Transcr_Regulatory_Proteins"/>
</dbReference>
<keyword evidence="9" id="KW-1185">Reference proteome</keyword>
<evidence type="ECO:0000259" key="7">
    <source>
        <dbReference type="PROSITE" id="PS50048"/>
    </source>
</evidence>
<keyword evidence="3" id="KW-0805">Transcription regulation</keyword>
<dbReference type="Proteomes" id="UP000800094">
    <property type="component" value="Unassembled WGS sequence"/>
</dbReference>
<evidence type="ECO:0000256" key="5">
    <source>
        <dbReference type="ARBA" id="ARBA00023163"/>
    </source>
</evidence>
<evidence type="ECO:0000256" key="6">
    <source>
        <dbReference type="ARBA" id="ARBA00023242"/>
    </source>
</evidence>
<keyword evidence="1" id="KW-0479">Metal-binding</keyword>
<keyword evidence="4" id="KW-0238">DNA-binding</keyword>
<dbReference type="Pfam" id="PF00172">
    <property type="entry name" value="Zn_clus"/>
    <property type="match status" value="1"/>
</dbReference>
<evidence type="ECO:0000313" key="8">
    <source>
        <dbReference type="EMBL" id="KAF2250327.1"/>
    </source>
</evidence>
<evidence type="ECO:0000256" key="4">
    <source>
        <dbReference type="ARBA" id="ARBA00023125"/>
    </source>
</evidence>
<evidence type="ECO:0000256" key="2">
    <source>
        <dbReference type="ARBA" id="ARBA00022833"/>
    </source>
</evidence>
<evidence type="ECO:0000313" key="9">
    <source>
        <dbReference type="Proteomes" id="UP000800094"/>
    </source>
</evidence>
<evidence type="ECO:0000256" key="3">
    <source>
        <dbReference type="ARBA" id="ARBA00023015"/>
    </source>
</evidence>
<dbReference type="PROSITE" id="PS50048">
    <property type="entry name" value="ZN2_CY6_FUNGAL_2"/>
    <property type="match status" value="1"/>
</dbReference>
<dbReference type="EMBL" id="ML987194">
    <property type="protein sequence ID" value="KAF2250327.1"/>
    <property type="molecule type" value="Genomic_DNA"/>
</dbReference>
<sequence>MSSSLPSESPCQEPTKRRRKVKTGCRTCKIRRVKCDEGRPACHRCVSTGRVCDGYGIWGGGGNRYEQRIGAPVCTRKPISNVNSIKLLIKKVPAFGPVKAASAEEREFFEWFKCRTSTKLPGAFGTSFWSSVVFQASSSEPAVLHAVLALSSAHKRKELDSIGRDRSRVPPDKQEAFMLRQYSTAIGYLQPNLLPSGKGSVRVALITCLVFIFLEFVRGRYQAGCVHLENGLRLIKDLEPASRSNGSLLAKGTTRSAGIDSLDTSLTELFTRLQVQAAMFGQHVRQYDPTPTLLETALPTLKFGSANEARNHLDMIFNGISHITEEYDRISESGSYAEGLQALLCNDQAFIHASLNAWLRTYEATVPDANFRKCSLEGFAYQLLRVYYTMASIMTATCRSLQCQVVFDLHTPKFLSIIDHSIQISKAVSSPEIQASWGSHPEMSASTSDIGWIPPLYYTALKCRNHCIRVQAVQMLQSRSHKEGIWDSKLASSVANEVIRIEEGDVYGEARDTFPLDELPGDDHLKTPMLPETRRMQKVDVVLPKNDTDRIELVCKRRNDGEWKVIHKAYDDSTGCWVHVPLKKKG</sequence>
<keyword evidence="2" id="KW-0862">Zinc</keyword>
<dbReference type="GO" id="GO:0000981">
    <property type="term" value="F:DNA-binding transcription factor activity, RNA polymerase II-specific"/>
    <property type="evidence" value="ECO:0007669"/>
    <property type="project" value="InterPro"/>
</dbReference>
<protein>
    <recommendedName>
        <fullName evidence="7">Zn(2)-C6 fungal-type domain-containing protein</fullName>
    </recommendedName>
</protein>
<dbReference type="GO" id="GO:0008270">
    <property type="term" value="F:zinc ion binding"/>
    <property type="evidence" value="ECO:0007669"/>
    <property type="project" value="InterPro"/>
</dbReference>
<dbReference type="CDD" id="cd00067">
    <property type="entry name" value="GAL4"/>
    <property type="match status" value="1"/>
</dbReference>
<dbReference type="OrthoDB" id="3172332at2759"/>